<dbReference type="Pfam" id="PF00385">
    <property type="entry name" value="Chromo"/>
    <property type="match status" value="1"/>
</dbReference>
<dbReference type="GO" id="GO:0005634">
    <property type="term" value="C:nucleus"/>
    <property type="evidence" value="ECO:0007669"/>
    <property type="project" value="UniProtKB-SubCell"/>
</dbReference>
<name>A0A1Y1WRW5_9FUNG</name>
<dbReference type="AlphaFoldDB" id="A0A1Y1WRW5"/>
<protein>
    <recommendedName>
        <fullName evidence="4">Chromo domain-containing protein</fullName>
    </recommendedName>
</protein>
<feature type="compositionally biased region" description="Basic and acidic residues" evidence="3">
    <location>
        <begin position="128"/>
        <end position="145"/>
    </location>
</feature>
<dbReference type="InterPro" id="IPR016197">
    <property type="entry name" value="Chromo-like_dom_sf"/>
</dbReference>
<dbReference type="SMART" id="SM00300">
    <property type="entry name" value="ChSh"/>
    <property type="match status" value="1"/>
</dbReference>
<keyword evidence="6" id="KW-1185">Reference proteome</keyword>
<proteinExistence type="predicted"/>
<evidence type="ECO:0000256" key="2">
    <source>
        <dbReference type="ARBA" id="ARBA00023242"/>
    </source>
</evidence>
<dbReference type="InterPro" id="IPR017984">
    <property type="entry name" value="Chromo_dom_subgr"/>
</dbReference>
<dbReference type="InterPro" id="IPR008251">
    <property type="entry name" value="Chromo_shadow_dom"/>
</dbReference>
<dbReference type="InterPro" id="IPR023780">
    <property type="entry name" value="Chromo_domain"/>
</dbReference>
<feature type="region of interest" description="Disordered" evidence="3">
    <location>
        <begin position="83"/>
        <end position="145"/>
    </location>
</feature>
<dbReference type="Pfam" id="PF01393">
    <property type="entry name" value="Chromo_shadow"/>
    <property type="match status" value="1"/>
</dbReference>
<dbReference type="SMART" id="SM00298">
    <property type="entry name" value="CHROMO"/>
    <property type="match status" value="1"/>
</dbReference>
<evidence type="ECO:0000313" key="6">
    <source>
        <dbReference type="Proteomes" id="UP000193944"/>
    </source>
</evidence>
<gene>
    <name evidence="5" type="ORF">BCR32DRAFT_296610</name>
</gene>
<reference evidence="5 6" key="1">
    <citation type="submission" date="2016-08" db="EMBL/GenBank/DDBJ databases">
        <title>A Parts List for Fungal Cellulosomes Revealed by Comparative Genomics.</title>
        <authorList>
            <consortium name="DOE Joint Genome Institute"/>
            <person name="Haitjema C.H."/>
            <person name="Gilmore S.P."/>
            <person name="Henske J.K."/>
            <person name="Solomon K.V."/>
            <person name="De Groot R."/>
            <person name="Kuo A."/>
            <person name="Mondo S.J."/>
            <person name="Salamov A.A."/>
            <person name="Labutti K."/>
            <person name="Zhao Z."/>
            <person name="Chiniquy J."/>
            <person name="Barry K."/>
            <person name="Brewer H.M."/>
            <person name="Purvine S.O."/>
            <person name="Wright A.T."/>
            <person name="Boxma B."/>
            <person name="Van Alen T."/>
            <person name="Hackstein J.H."/>
            <person name="Baker S.E."/>
            <person name="Grigoriev I.V."/>
            <person name="O'Malley M.A."/>
        </authorList>
    </citation>
    <scope>NUCLEOTIDE SEQUENCE [LARGE SCALE GENOMIC DNA]</scope>
    <source>
        <strain evidence="5 6">S4</strain>
    </source>
</reference>
<feature type="compositionally biased region" description="Acidic residues" evidence="3">
    <location>
        <begin position="15"/>
        <end position="33"/>
    </location>
</feature>
<dbReference type="STRING" id="1754192.A0A1Y1WRW5"/>
<comment type="subcellular location">
    <subcellularLocation>
        <location evidence="1">Nucleus</location>
    </subcellularLocation>
</comment>
<dbReference type="PROSITE" id="PS50013">
    <property type="entry name" value="CHROMO_2"/>
    <property type="match status" value="1"/>
</dbReference>
<accession>A0A1Y1WRW5</accession>
<evidence type="ECO:0000256" key="3">
    <source>
        <dbReference type="SAM" id="MobiDB-lite"/>
    </source>
</evidence>
<evidence type="ECO:0000259" key="4">
    <source>
        <dbReference type="PROSITE" id="PS50013"/>
    </source>
</evidence>
<dbReference type="SUPFAM" id="SSF54160">
    <property type="entry name" value="Chromo domain-like"/>
    <property type="match status" value="2"/>
</dbReference>
<evidence type="ECO:0000256" key="1">
    <source>
        <dbReference type="ARBA" id="ARBA00004123"/>
    </source>
</evidence>
<dbReference type="InterPro" id="IPR051219">
    <property type="entry name" value="Heterochromatin_chromo-domain"/>
</dbReference>
<comment type="caution">
    <text evidence="5">The sequence shown here is derived from an EMBL/GenBank/DDBJ whole genome shotgun (WGS) entry which is preliminary data.</text>
</comment>
<dbReference type="OrthoDB" id="2162520at2759"/>
<organism evidence="5 6">
    <name type="scientific">Anaeromyces robustus</name>
    <dbReference type="NCBI Taxonomy" id="1754192"/>
    <lineage>
        <taxon>Eukaryota</taxon>
        <taxon>Fungi</taxon>
        <taxon>Fungi incertae sedis</taxon>
        <taxon>Chytridiomycota</taxon>
        <taxon>Chytridiomycota incertae sedis</taxon>
        <taxon>Neocallimastigomycetes</taxon>
        <taxon>Neocallimastigales</taxon>
        <taxon>Neocallimastigaceae</taxon>
        <taxon>Anaeromyces</taxon>
    </lineage>
</organism>
<evidence type="ECO:0000313" key="5">
    <source>
        <dbReference type="EMBL" id="ORX75864.1"/>
    </source>
</evidence>
<dbReference type="PRINTS" id="PR00504">
    <property type="entry name" value="CHROMODOMAIN"/>
</dbReference>
<dbReference type="Proteomes" id="UP000193944">
    <property type="component" value="Unassembled WGS sequence"/>
</dbReference>
<dbReference type="Gene3D" id="2.40.50.40">
    <property type="match status" value="2"/>
</dbReference>
<keyword evidence="2" id="KW-0539">Nucleus</keyword>
<dbReference type="CDD" id="cd00024">
    <property type="entry name" value="CD_CSD"/>
    <property type="match status" value="1"/>
</dbReference>
<dbReference type="InterPro" id="IPR000953">
    <property type="entry name" value="Chromo/chromo_shadow_dom"/>
</dbReference>
<feature type="domain" description="Chromo" evidence="4">
    <location>
        <begin position="33"/>
        <end position="91"/>
    </location>
</feature>
<feature type="region of interest" description="Disordered" evidence="3">
    <location>
        <begin position="1"/>
        <end position="35"/>
    </location>
</feature>
<dbReference type="EMBL" id="MCFG01000331">
    <property type="protein sequence ID" value="ORX75864.1"/>
    <property type="molecule type" value="Genomic_DNA"/>
</dbReference>
<reference evidence="5 6" key="2">
    <citation type="submission" date="2016-08" db="EMBL/GenBank/DDBJ databases">
        <title>Pervasive Adenine N6-methylation of Active Genes in Fungi.</title>
        <authorList>
            <consortium name="DOE Joint Genome Institute"/>
            <person name="Mondo S.J."/>
            <person name="Dannebaum R.O."/>
            <person name="Kuo R.C."/>
            <person name="Labutti K."/>
            <person name="Haridas S."/>
            <person name="Kuo A."/>
            <person name="Salamov A."/>
            <person name="Ahrendt S.R."/>
            <person name="Lipzen A."/>
            <person name="Sullivan W."/>
            <person name="Andreopoulos W.B."/>
            <person name="Clum A."/>
            <person name="Lindquist E."/>
            <person name="Daum C."/>
            <person name="Ramamoorthy G.K."/>
            <person name="Gryganskyi A."/>
            <person name="Culley D."/>
            <person name="Magnuson J.K."/>
            <person name="James T.Y."/>
            <person name="O'Malley M.A."/>
            <person name="Stajich J.E."/>
            <person name="Spatafora J.W."/>
            <person name="Visel A."/>
            <person name="Grigoriev I.V."/>
        </authorList>
    </citation>
    <scope>NUCLEOTIDE SEQUENCE [LARGE SCALE GENOMIC DNA]</scope>
    <source>
        <strain evidence="5 6">S4</strain>
    </source>
</reference>
<sequence length="244" mass="29348">MENTLSKRQSKEKDDDITDNESIESEENNEEEYSVEKVLDVKVEKGQKYYLIKWEGYSSDDNSWEREEDCACKDLIEEFYRNREKQKNKKREKSSSKAVEEEEEKNNKKRKSTESNDQKSKQRKSVKTVKDEEESKKKPNDKLDVTKDKEKEKIEYYHCYVPEGRLPWSKLRKDSWENLIDHIESIEEVDESVSKKYKNEIIKLKVYVLWKDGVRSVHSNQVTNDKCPKKMIEFYENRISFLKK</sequence>
<dbReference type="PANTHER" id="PTHR22812">
    <property type="entry name" value="CHROMOBOX PROTEIN"/>
    <property type="match status" value="1"/>
</dbReference>